<gene>
    <name evidence="5" type="ordered locus">Geob_2396</name>
</gene>
<dbReference type="GO" id="GO:0016020">
    <property type="term" value="C:membrane"/>
    <property type="evidence" value="ECO:0007669"/>
    <property type="project" value="InterPro"/>
</dbReference>
<dbReference type="SUPFAM" id="SSF109604">
    <property type="entry name" value="HD-domain/PDEase-like"/>
    <property type="match status" value="1"/>
</dbReference>
<dbReference type="GO" id="GO:0007165">
    <property type="term" value="P:signal transduction"/>
    <property type="evidence" value="ECO:0007669"/>
    <property type="project" value="InterPro"/>
</dbReference>
<sequence length="452" mass="49672">MPFLGIRFKLSFVSFLLVTAVIAVSSVAVMGIMDRFLLGELVKRGTSLSRGAANTAAFGLLAHDRLVVDNLVAKLKERQPDVLYVAAVDHDGIITAHSDLRKNGARYEQKAPAKVISRDVDGTMVTLDSRGGRDIYEFSTPIRFAARKIGSLHLTIDGVTLVDARGDARRMVALASGLILVVAVLASYYLAGFFTTPIKKLQEGVSQLRSGKYQGALTVKLHDELGELTSNFNQMAQVIVQQQDKLEEYAHGLEESYLATVKILATSIDARDDYTLRHSTRVAALSVMLGQQLGLHTEELRDLEVAALVHDLGKIRIPDKVLKKAAPLNEEELEMVRLHTRHGAEILSHSRALQRFVPAVLYHHEWYDGQGYPEGLKGAEIPLFAKIIAIADAYDAMTTSRPYRSGLPAAIAINEITRYSGSQFEPALVDLFVRSLGQPNHAIPQLMLRLSA</sequence>
<dbReference type="CDD" id="cd06225">
    <property type="entry name" value="HAMP"/>
    <property type="match status" value="1"/>
</dbReference>
<dbReference type="SUPFAM" id="SSF158472">
    <property type="entry name" value="HAMP domain-like"/>
    <property type="match status" value="1"/>
</dbReference>
<feature type="domain" description="HAMP" evidence="2">
    <location>
        <begin position="192"/>
        <end position="244"/>
    </location>
</feature>
<dbReference type="STRING" id="316067.Geob_2396"/>
<organism evidence="5 6">
    <name type="scientific">Geotalea daltonii (strain DSM 22248 / JCM 15807 / FRC-32)</name>
    <name type="common">Geobacter daltonii</name>
    <dbReference type="NCBI Taxonomy" id="316067"/>
    <lineage>
        <taxon>Bacteria</taxon>
        <taxon>Pseudomonadati</taxon>
        <taxon>Thermodesulfobacteriota</taxon>
        <taxon>Desulfuromonadia</taxon>
        <taxon>Geobacterales</taxon>
        <taxon>Geobacteraceae</taxon>
        <taxon>Geotalea</taxon>
    </lineage>
</organism>
<dbReference type="AlphaFoldDB" id="B9LZJ6"/>
<dbReference type="SMART" id="SM00304">
    <property type="entry name" value="HAMP"/>
    <property type="match status" value="1"/>
</dbReference>
<dbReference type="PROSITE" id="PS51831">
    <property type="entry name" value="HD"/>
    <property type="match status" value="1"/>
</dbReference>
<dbReference type="CDD" id="cd00077">
    <property type="entry name" value="HDc"/>
    <property type="match status" value="1"/>
</dbReference>
<dbReference type="InterPro" id="IPR037522">
    <property type="entry name" value="HD_GYP_dom"/>
</dbReference>
<reference evidence="5 6" key="1">
    <citation type="submission" date="2009-01" db="EMBL/GenBank/DDBJ databases">
        <title>Complete sequence of Geobacter sp. FRC-32.</title>
        <authorList>
            <consortium name="US DOE Joint Genome Institute"/>
            <person name="Lucas S."/>
            <person name="Copeland A."/>
            <person name="Lapidus A."/>
            <person name="Glavina del Rio T."/>
            <person name="Dalin E."/>
            <person name="Tice H."/>
            <person name="Bruce D."/>
            <person name="Goodwin L."/>
            <person name="Pitluck S."/>
            <person name="Saunders E."/>
            <person name="Brettin T."/>
            <person name="Detter J.C."/>
            <person name="Han C."/>
            <person name="Larimer F."/>
            <person name="Land M."/>
            <person name="Hauser L."/>
            <person name="Kyrpides N."/>
            <person name="Ovchinnikova G."/>
            <person name="Kostka J."/>
            <person name="Richardson P."/>
        </authorList>
    </citation>
    <scope>NUCLEOTIDE SEQUENCE [LARGE SCALE GENOMIC DNA]</scope>
    <source>
        <strain evidence="6">DSM 22248 / JCM 15807 / FRC-32</strain>
    </source>
</reference>
<protein>
    <submittedName>
        <fullName evidence="5">Cyclic diguanylate phosphodiesterase, HAMP domain-containing</fullName>
    </submittedName>
</protein>
<feature type="domain" description="HD" evidence="3">
    <location>
        <begin position="275"/>
        <end position="397"/>
    </location>
</feature>
<evidence type="ECO:0000259" key="3">
    <source>
        <dbReference type="PROSITE" id="PS51831"/>
    </source>
</evidence>
<dbReference type="eggNOG" id="COG3437">
    <property type="taxonomic scope" value="Bacteria"/>
</dbReference>
<evidence type="ECO:0000256" key="1">
    <source>
        <dbReference type="SAM" id="Phobius"/>
    </source>
</evidence>
<dbReference type="KEGG" id="geo:Geob_2396"/>
<evidence type="ECO:0000259" key="2">
    <source>
        <dbReference type="PROSITE" id="PS50885"/>
    </source>
</evidence>
<dbReference type="PANTHER" id="PTHR43155">
    <property type="entry name" value="CYCLIC DI-GMP PHOSPHODIESTERASE PA4108-RELATED"/>
    <property type="match status" value="1"/>
</dbReference>
<dbReference type="Pfam" id="PF00672">
    <property type="entry name" value="HAMP"/>
    <property type="match status" value="1"/>
</dbReference>
<evidence type="ECO:0000313" key="6">
    <source>
        <dbReference type="Proteomes" id="UP000007721"/>
    </source>
</evidence>
<keyword evidence="1" id="KW-1133">Transmembrane helix</keyword>
<dbReference type="Pfam" id="PF13487">
    <property type="entry name" value="HD_5"/>
    <property type="match status" value="1"/>
</dbReference>
<name>B9LZJ6_GEODF</name>
<dbReference type="HOGENOM" id="CLU_048866_0_0_7"/>
<feature type="transmembrane region" description="Helical" evidence="1">
    <location>
        <begin position="12"/>
        <end position="33"/>
    </location>
</feature>
<feature type="transmembrane region" description="Helical" evidence="1">
    <location>
        <begin position="171"/>
        <end position="191"/>
    </location>
</feature>
<evidence type="ECO:0000259" key="4">
    <source>
        <dbReference type="PROSITE" id="PS51832"/>
    </source>
</evidence>
<feature type="domain" description="HD-GYP" evidence="4">
    <location>
        <begin position="253"/>
        <end position="448"/>
    </location>
</feature>
<dbReference type="EMBL" id="CP001390">
    <property type="protein sequence ID" value="ACM20749.1"/>
    <property type="molecule type" value="Genomic_DNA"/>
</dbReference>
<dbReference type="InterPro" id="IPR003660">
    <property type="entry name" value="HAMP_dom"/>
</dbReference>
<dbReference type="InterPro" id="IPR003607">
    <property type="entry name" value="HD/PDEase_dom"/>
</dbReference>
<proteinExistence type="predicted"/>
<dbReference type="Gene3D" id="6.10.340.10">
    <property type="match status" value="1"/>
</dbReference>
<dbReference type="PANTHER" id="PTHR43155:SF2">
    <property type="entry name" value="CYCLIC DI-GMP PHOSPHODIESTERASE PA4108"/>
    <property type="match status" value="1"/>
</dbReference>
<keyword evidence="1" id="KW-0812">Transmembrane</keyword>
<accession>B9LZJ6</accession>
<dbReference type="Proteomes" id="UP000007721">
    <property type="component" value="Chromosome"/>
</dbReference>
<dbReference type="InterPro" id="IPR006674">
    <property type="entry name" value="HD_domain"/>
</dbReference>
<evidence type="ECO:0000313" key="5">
    <source>
        <dbReference type="EMBL" id="ACM20749.1"/>
    </source>
</evidence>
<keyword evidence="6" id="KW-1185">Reference proteome</keyword>
<dbReference type="Gene3D" id="1.10.3210.10">
    <property type="entry name" value="Hypothetical protein af1432"/>
    <property type="match status" value="1"/>
</dbReference>
<dbReference type="PROSITE" id="PS51832">
    <property type="entry name" value="HD_GYP"/>
    <property type="match status" value="1"/>
</dbReference>
<dbReference type="SMART" id="SM00471">
    <property type="entry name" value="HDc"/>
    <property type="match status" value="1"/>
</dbReference>
<dbReference type="PROSITE" id="PS50885">
    <property type="entry name" value="HAMP"/>
    <property type="match status" value="1"/>
</dbReference>
<keyword evidence="1" id="KW-0472">Membrane</keyword>